<protein>
    <submittedName>
        <fullName evidence="5">Sigma 54-interacting transcriptional regulator</fullName>
    </submittedName>
</protein>
<dbReference type="Gene3D" id="3.40.50.300">
    <property type="entry name" value="P-loop containing nucleotide triphosphate hydrolases"/>
    <property type="match status" value="1"/>
</dbReference>
<dbReference type="InterPro" id="IPR003593">
    <property type="entry name" value="AAA+_ATPase"/>
</dbReference>
<keyword evidence="1" id="KW-0547">Nucleotide-binding</keyword>
<reference evidence="5" key="1">
    <citation type="submission" date="2021-12" db="EMBL/GenBank/DDBJ databases">
        <title>Discovery of the Pendulisporaceae a myxobacterial family with distinct sporulation behavior and unique specialized metabolism.</title>
        <authorList>
            <person name="Garcia R."/>
            <person name="Popoff A."/>
            <person name="Bader C.D."/>
            <person name="Loehr J."/>
            <person name="Walesch S."/>
            <person name="Walt C."/>
            <person name="Boldt J."/>
            <person name="Bunk B."/>
            <person name="Haeckl F.J.F.P.J."/>
            <person name="Gunesch A.P."/>
            <person name="Birkelbach J."/>
            <person name="Nuebel U."/>
            <person name="Pietschmann T."/>
            <person name="Bach T."/>
            <person name="Mueller R."/>
        </authorList>
    </citation>
    <scope>NUCLEOTIDE SEQUENCE</scope>
    <source>
        <strain evidence="5">MSr11367</strain>
    </source>
</reference>
<dbReference type="CDD" id="cd00060">
    <property type="entry name" value="FHA"/>
    <property type="match status" value="1"/>
</dbReference>
<evidence type="ECO:0000256" key="1">
    <source>
        <dbReference type="ARBA" id="ARBA00022741"/>
    </source>
</evidence>
<dbReference type="Proteomes" id="UP001374803">
    <property type="component" value="Chromosome"/>
</dbReference>
<evidence type="ECO:0000313" key="6">
    <source>
        <dbReference type="Proteomes" id="UP001374803"/>
    </source>
</evidence>
<dbReference type="PROSITE" id="PS00675">
    <property type="entry name" value="SIGMA54_INTERACT_1"/>
    <property type="match status" value="1"/>
</dbReference>
<dbReference type="PROSITE" id="PS50045">
    <property type="entry name" value="SIGMA54_INTERACT_4"/>
    <property type="match status" value="1"/>
</dbReference>
<dbReference type="SUPFAM" id="SSF46689">
    <property type="entry name" value="Homeodomain-like"/>
    <property type="match status" value="1"/>
</dbReference>
<evidence type="ECO:0000259" key="3">
    <source>
        <dbReference type="PROSITE" id="PS50006"/>
    </source>
</evidence>
<dbReference type="Pfam" id="PF00498">
    <property type="entry name" value="FHA"/>
    <property type="match status" value="1"/>
</dbReference>
<dbReference type="SMART" id="SM00240">
    <property type="entry name" value="FHA"/>
    <property type="match status" value="1"/>
</dbReference>
<feature type="domain" description="Sigma-54 factor interaction" evidence="4">
    <location>
        <begin position="159"/>
        <end position="386"/>
    </location>
</feature>
<sequence length="467" mass="51157">MSRLDDGTLSIVEDSSDAAASARGAHLFLVLESLKPLAPPVRISLSGVAQVVFGRGSSRAIGRQQLGNPIQLSVRVADPWLSSMHARLTYVLRRWILEDAGSKNGCTVQGARQTQAQLEDGDIIELGYTFFIFREELPHDVGDPMIFEAPAPDQRIGKLATLLPSLERGFSRLASVAKSTVSVLIEGETGTGKEVIARALHEQSERKGDFVAINCGALPRDLVEGELFGYRRGAFSGATEDRPGLLRSADRGTLFLDEIGDLPAPSQAALLRVLQEREVRPVGATKPIPVDLRVVAATHRPLERMVEEGTFRADLFARLAGYRVELPPLAMRREDLGVIMGTILRELAPERAASLEFAPRAARALLYYPWPGNVRELEKCLESALVLVGEGTRIELEHLPVAVQAALTEAGTGRRPAEGNAEREKLVGLMREHKGNVAAVARTMGKARMQIQRWLKRYDIDAESFRK</sequence>
<gene>
    <name evidence="5" type="ORF">LVJ94_08210</name>
</gene>
<dbReference type="Gene3D" id="2.60.200.20">
    <property type="match status" value="1"/>
</dbReference>
<dbReference type="InterPro" id="IPR002078">
    <property type="entry name" value="Sigma_54_int"/>
</dbReference>
<dbReference type="PROSITE" id="PS50006">
    <property type="entry name" value="FHA_DOMAIN"/>
    <property type="match status" value="1"/>
</dbReference>
<dbReference type="InterPro" id="IPR025662">
    <property type="entry name" value="Sigma_54_int_dom_ATP-bd_1"/>
</dbReference>
<dbReference type="SMART" id="SM00382">
    <property type="entry name" value="AAA"/>
    <property type="match status" value="1"/>
</dbReference>
<dbReference type="PANTHER" id="PTHR32071">
    <property type="entry name" value="TRANSCRIPTIONAL REGULATORY PROTEIN"/>
    <property type="match status" value="1"/>
</dbReference>
<feature type="domain" description="FHA" evidence="3">
    <location>
        <begin position="51"/>
        <end position="113"/>
    </location>
</feature>
<dbReference type="SUPFAM" id="SSF49879">
    <property type="entry name" value="SMAD/FHA domain"/>
    <property type="match status" value="1"/>
</dbReference>
<dbReference type="PANTHER" id="PTHR32071:SF77">
    <property type="entry name" value="TRANSCRIPTIONAL REGULATORY PROTEIN"/>
    <property type="match status" value="1"/>
</dbReference>
<proteinExistence type="predicted"/>
<dbReference type="InterPro" id="IPR000253">
    <property type="entry name" value="FHA_dom"/>
</dbReference>
<evidence type="ECO:0000256" key="2">
    <source>
        <dbReference type="ARBA" id="ARBA00022840"/>
    </source>
</evidence>
<dbReference type="InterPro" id="IPR027417">
    <property type="entry name" value="P-loop_NTPase"/>
</dbReference>
<keyword evidence="6" id="KW-1185">Reference proteome</keyword>
<evidence type="ECO:0000313" key="5">
    <source>
        <dbReference type="EMBL" id="WXB07217.1"/>
    </source>
</evidence>
<organism evidence="5 6">
    <name type="scientific">Pendulispora rubella</name>
    <dbReference type="NCBI Taxonomy" id="2741070"/>
    <lineage>
        <taxon>Bacteria</taxon>
        <taxon>Pseudomonadati</taxon>
        <taxon>Myxococcota</taxon>
        <taxon>Myxococcia</taxon>
        <taxon>Myxococcales</taxon>
        <taxon>Sorangiineae</taxon>
        <taxon>Pendulisporaceae</taxon>
        <taxon>Pendulispora</taxon>
    </lineage>
</organism>
<accession>A0ABZ2L8W9</accession>
<dbReference type="Gene3D" id="1.10.8.60">
    <property type="match status" value="1"/>
</dbReference>
<dbReference type="EMBL" id="CP089983">
    <property type="protein sequence ID" value="WXB07217.1"/>
    <property type="molecule type" value="Genomic_DNA"/>
</dbReference>
<dbReference type="Gene3D" id="1.10.10.60">
    <property type="entry name" value="Homeodomain-like"/>
    <property type="match status" value="1"/>
</dbReference>
<name>A0ABZ2L8W9_9BACT</name>
<dbReference type="SUPFAM" id="SSF52540">
    <property type="entry name" value="P-loop containing nucleoside triphosphate hydrolases"/>
    <property type="match status" value="1"/>
</dbReference>
<dbReference type="InterPro" id="IPR009057">
    <property type="entry name" value="Homeodomain-like_sf"/>
</dbReference>
<dbReference type="InterPro" id="IPR058031">
    <property type="entry name" value="AAA_lid_NorR"/>
</dbReference>
<dbReference type="RefSeq" id="WP_394836877.1">
    <property type="nucleotide sequence ID" value="NZ_CP089929.1"/>
</dbReference>
<dbReference type="InterPro" id="IPR008984">
    <property type="entry name" value="SMAD_FHA_dom_sf"/>
</dbReference>
<dbReference type="CDD" id="cd00009">
    <property type="entry name" value="AAA"/>
    <property type="match status" value="1"/>
</dbReference>
<keyword evidence="2" id="KW-0067">ATP-binding</keyword>
<dbReference type="Pfam" id="PF00158">
    <property type="entry name" value="Sigma54_activat"/>
    <property type="match status" value="1"/>
</dbReference>
<dbReference type="Pfam" id="PF25601">
    <property type="entry name" value="AAA_lid_14"/>
    <property type="match status" value="1"/>
</dbReference>
<evidence type="ECO:0000259" key="4">
    <source>
        <dbReference type="PROSITE" id="PS50045"/>
    </source>
</evidence>